<keyword evidence="2" id="KW-1185">Reference proteome</keyword>
<protein>
    <submittedName>
        <fullName evidence="1">Uncharacterized protein</fullName>
    </submittedName>
</protein>
<evidence type="ECO:0000313" key="1">
    <source>
        <dbReference type="EMBL" id="GAA0370420.1"/>
    </source>
</evidence>
<dbReference type="RefSeq" id="WP_343847097.1">
    <property type="nucleotide sequence ID" value="NZ_BAAAEI010000023.1"/>
</dbReference>
<dbReference type="EMBL" id="BAAAEI010000023">
    <property type="protein sequence ID" value="GAA0370420.1"/>
    <property type="molecule type" value="Genomic_DNA"/>
</dbReference>
<comment type="caution">
    <text evidence="1">The sequence shown here is derived from an EMBL/GenBank/DDBJ whole genome shotgun (WGS) entry which is preliminary data.</text>
</comment>
<organism evidence="1 2">
    <name type="scientific">Bowmanella denitrificans</name>
    <dbReference type="NCBI Taxonomy" id="366582"/>
    <lineage>
        <taxon>Bacteria</taxon>
        <taxon>Pseudomonadati</taxon>
        <taxon>Pseudomonadota</taxon>
        <taxon>Gammaproteobacteria</taxon>
        <taxon>Alteromonadales</taxon>
        <taxon>Alteromonadaceae</taxon>
        <taxon>Bowmanella</taxon>
    </lineage>
</organism>
<accession>A0ABN0XQQ9</accession>
<dbReference type="NCBIfam" id="NF038232">
    <property type="entry name" value="STM3845_fam"/>
    <property type="match status" value="1"/>
</dbReference>
<dbReference type="Proteomes" id="UP001501757">
    <property type="component" value="Unassembled WGS sequence"/>
</dbReference>
<reference evidence="1 2" key="1">
    <citation type="journal article" date="2019" name="Int. J. Syst. Evol. Microbiol.">
        <title>The Global Catalogue of Microorganisms (GCM) 10K type strain sequencing project: providing services to taxonomists for standard genome sequencing and annotation.</title>
        <authorList>
            <consortium name="The Broad Institute Genomics Platform"/>
            <consortium name="The Broad Institute Genome Sequencing Center for Infectious Disease"/>
            <person name="Wu L."/>
            <person name="Ma J."/>
        </authorList>
    </citation>
    <scope>NUCLEOTIDE SEQUENCE [LARGE SCALE GENOMIC DNA]</scope>
    <source>
        <strain evidence="1 2">JCM 13378</strain>
    </source>
</reference>
<proteinExistence type="predicted"/>
<name>A0ABN0XQQ9_9ALTE</name>
<gene>
    <name evidence="1" type="ORF">GCM10009092_38390</name>
</gene>
<evidence type="ECO:0000313" key="2">
    <source>
        <dbReference type="Proteomes" id="UP001501757"/>
    </source>
</evidence>
<sequence>MKKALRDDELAEIAKIVKETIFIPRNQKKVAVFLCGADIRDKKTFRSKMASIFSEYPRYEILYPEGLFDDLLAGQGQHSLLKLENILADSVDAIVLFPESPGSFAELGAFSNNPNLAKKMIVLANKKFKNHKSFINYGPNRLVRASKTGKVININYDDLDDVDEKHKIYRRVNDYITKIKKKHPVKQDVTNILEAENFILPCIYLIDEVNNVTLYQLIEHATSHDKTLCEIATKSSLGRLTANRLITRTPLGYKVTSAGAEYVRETFYDKFLDRARIELLNAQNRRNSRVKYDRVSQGAHL</sequence>
<dbReference type="InterPro" id="IPR049725">
    <property type="entry name" value="STM3845-like"/>
</dbReference>